<sequence>MDAKYLPVEKENIKQVPDRFLTDVAGTELIFEISWNHQGFFAMSVFDSTGEAILEGKKITYGTNMFDNIIDDRLPDGIGIIPLDKTMAAEKEGVTYDNFYDSVKLYIAGDY</sequence>
<name>A0A4R6LV69_9FIRM</name>
<evidence type="ECO:0000313" key="3">
    <source>
        <dbReference type="Proteomes" id="UP000295064"/>
    </source>
</evidence>
<accession>A0A4R6LV69</accession>
<dbReference type="RefSeq" id="WP_133514585.1">
    <property type="nucleotide sequence ID" value="NZ_SNWX01000006.1"/>
</dbReference>
<evidence type="ECO:0000313" key="2">
    <source>
        <dbReference type="EMBL" id="TDO92356.1"/>
    </source>
</evidence>
<dbReference type="AlphaFoldDB" id="A0A4R6LV69"/>
<dbReference type="OrthoDB" id="1697005at2"/>
<protein>
    <recommendedName>
        <fullName evidence="1">Cyanophage baseplate Pam3 plug gp18 domain-containing protein</fullName>
    </recommendedName>
</protein>
<dbReference type="EMBL" id="SNWX01000006">
    <property type="protein sequence ID" value="TDO92356.1"/>
    <property type="molecule type" value="Genomic_DNA"/>
</dbReference>
<dbReference type="InterPro" id="IPR054252">
    <property type="entry name" value="Pam3_gp18"/>
</dbReference>
<proteinExistence type="predicted"/>
<dbReference type="Proteomes" id="UP000295064">
    <property type="component" value="Unassembled WGS sequence"/>
</dbReference>
<reference evidence="2 3" key="1">
    <citation type="submission" date="2019-03" db="EMBL/GenBank/DDBJ databases">
        <title>Subsurface microbial communities from deep shales in Ohio and West Virginia, USA.</title>
        <authorList>
            <person name="Wrighton K."/>
        </authorList>
    </citation>
    <scope>NUCLEOTIDE SEQUENCE [LARGE SCALE GENOMIC DNA]</scope>
    <source>
        <strain evidence="2 3">MA284_T2</strain>
    </source>
</reference>
<feature type="domain" description="Cyanophage baseplate Pam3 plug gp18" evidence="1">
    <location>
        <begin position="13"/>
        <end position="108"/>
    </location>
</feature>
<comment type="caution">
    <text evidence="2">The sequence shown here is derived from an EMBL/GenBank/DDBJ whole genome shotgun (WGS) entry which is preliminary data.</text>
</comment>
<gene>
    <name evidence="2" type="ORF">DFR79_106169</name>
</gene>
<evidence type="ECO:0000259" key="1">
    <source>
        <dbReference type="Pfam" id="PF22479"/>
    </source>
</evidence>
<dbReference type="Pfam" id="PF22479">
    <property type="entry name" value="Pam3_gp18"/>
    <property type="match status" value="1"/>
</dbReference>
<organism evidence="2 3">
    <name type="scientific">Halanaerobium saccharolyticum</name>
    <dbReference type="NCBI Taxonomy" id="43595"/>
    <lineage>
        <taxon>Bacteria</taxon>
        <taxon>Bacillati</taxon>
        <taxon>Bacillota</taxon>
        <taxon>Clostridia</taxon>
        <taxon>Halanaerobiales</taxon>
        <taxon>Halanaerobiaceae</taxon>
        <taxon>Halanaerobium</taxon>
    </lineage>
</organism>